<keyword evidence="5" id="KW-0862">Zinc</keyword>
<dbReference type="Gene3D" id="1.10.150.900">
    <property type="match status" value="1"/>
</dbReference>
<evidence type="ECO:0000313" key="7">
    <source>
        <dbReference type="EMBL" id="MFC7277316.1"/>
    </source>
</evidence>
<dbReference type="InterPro" id="IPR036264">
    <property type="entry name" value="Bact_exopeptidase_dim_dom"/>
</dbReference>
<keyword evidence="4" id="KW-0378">Hydrolase</keyword>
<dbReference type="SUPFAM" id="SSF55031">
    <property type="entry name" value="Bacterial exopeptidase dimerisation domain"/>
    <property type="match status" value="1"/>
</dbReference>
<reference evidence="8" key="1">
    <citation type="journal article" date="2019" name="Int. J. Syst. Evol. Microbiol.">
        <title>The Global Catalogue of Microorganisms (GCM) 10K type strain sequencing project: providing services to taxonomists for standard genome sequencing and annotation.</title>
        <authorList>
            <consortium name="The Broad Institute Genomics Platform"/>
            <consortium name="The Broad Institute Genome Sequencing Center for Infectious Disease"/>
            <person name="Wu L."/>
            <person name="Ma J."/>
        </authorList>
    </citation>
    <scope>NUCLEOTIDE SEQUENCE [LARGE SCALE GENOMIC DNA]</scope>
    <source>
        <strain evidence="8">XZYJT-10</strain>
    </source>
</reference>
<keyword evidence="3" id="KW-0479">Metal-binding</keyword>
<organism evidence="7 8">
    <name type="scientific">Paractinoplanes rhizophilus</name>
    <dbReference type="NCBI Taxonomy" id="1416877"/>
    <lineage>
        <taxon>Bacteria</taxon>
        <taxon>Bacillati</taxon>
        <taxon>Actinomycetota</taxon>
        <taxon>Actinomycetes</taxon>
        <taxon>Micromonosporales</taxon>
        <taxon>Micromonosporaceae</taxon>
        <taxon>Paractinoplanes</taxon>
    </lineage>
</organism>
<dbReference type="PROSITE" id="PS00759">
    <property type="entry name" value="ARGE_DAPE_CPG2_2"/>
    <property type="match status" value="1"/>
</dbReference>
<dbReference type="PANTHER" id="PTHR43808:SF8">
    <property type="entry name" value="PEPTIDASE M20 DIMERISATION DOMAIN-CONTAINING PROTEIN"/>
    <property type="match status" value="1"/>
</dbReference>
<comment type="similarity">
    <text evidence="2">Belongs to the peptidase M20A family.</text>
</comment>
<dbReference type="EMBL" id="JBHTBJ010000021">
    <property type="protein sequence ID" value="MFC7277316.1"/>
    <property type="molecule type" value="Genomic_DNA"/>
</dbReference>
<evidence type="ECO:0000256" key="3">
    <source>
        <dbReference type="ARBA" id="ARBA00022723"/>
    </source>
</evidence>
<dbReference type="Pfam" id="PF01546">
    <property type="entry name" value="Peptidase_M20"/>
    <property type="match status" value="1"/>
</dbReference>
<evidence type="ECO:0000256" key="1">
    <source>
        <dbReference type="ARBA" id="ARBA00001947"/>
    </source>
</evidence>
<dbReference type="Gene3D" id="3.30.70.360">
    <property type="match status" value="1"/>
</dbReference>
<evidence type="ECO:0000256" key="4">
    <source>
        <dbReference type="ARBA" id="ARBA00022801"/>
    </source>
</evidence>
<dbReference type="InterPro" id="IPR002933">
    <property type="entry name" value="Peptidase_M20"/>
</dbReference>
<dbReference type="InterPro" id="IPR001261">
    <property type="entry name" value="ArgE/DapE_CS"/>
</dbReference>
<comment type="caution">
    <text evidence="7">The sequence shown here is derived from an EMBL/GenBank/DDBJ whole genome shotgun (WGS) entry which is preliminary data.</text>
</comment>
<dbReference type="PANTHER" id="PTHR43808">
    <property type="entry name" value="ACETYLORNITHINE DEACETYLASE"/>
    <property type="match status" value="1"/>
</dbReference>
<keyword evidence="8" id="KW-1185">Reference proteome</keyword>
<dbReference type="InterPro" id="IPR011650">
    <property type="entry name" value="Peptidase_M20_dimer"/>
</dbReference>
<evidence type="ECO:0000256" key="5">
    <source>
        <dbReference type="ARBA" id="ARBA00022833"/>
    </source>
</evidence>
<accession>A0ABW2HZX4</accession>
<proteinExistence type="inferred from homology"/>
<dbReference type="Proteomes" id="UP001596548">
    <property type="component" value="Unassembled WGS sequence"/>
</dbReference>
<evidence type="ECO:0000259" key="6">
    <source>
        <dbReference type="Pfam" id="PF07687"/>
    </source>
</evidence>
<gene>
    <name evidence="7" type="ORF">ACFQS1_25265</name>
</gene>
<dbReference type="NCBIfam" id="NF005913">
    <property type="entry name" value="PRK07906.1"/>
    <property type="match status" value="1"/>
</dbReference>
<dbReference type="InterPro" id="IPR050072">
    <property type="entry name" value="Peptidase_M20A"/>
</dbReference>
<dbReference type="Gene3D" id="3.40.630.10">
    <property type="entry name" value="Zn peptidases"/>
    <property type="match status" value="1"/>
</dbReference>
<evidence type="ECO:0000256" key="2">
    <source>
        <dbReference type="ARBA" id="ARBA00006247"/>
    </source>
</evidence>
<comment type="cofactor">
    <cofactor evidence="1">
        <name>Zn(2+)</name>
        <dbReference type="ChEBI" id="CHEBI:29105"/>
    </cofactor>
</comment>
<sequence>MADDIDPVALLQRLIRIDTTNPPGNETACVTFVADLLAGIGIDCTVVGLAPGRANLVARVPGAGLAPPLVLQAHADVVPTTGQRWAHPPLGGEIHDGQVWGRGAIDMKGGLAMMLAGLQRLHRDGERPAGDVILTVVADEEAGSHYGAHYLVTEHAHLFDGARYCVGEDGGAGLNLGDDLRLHPIVVAEKRGGWLRATLRGAGGHGSRRRTDTAMTKLAALLSALQSHRLPTHVTPAADRMLQALAKVLPAPLAATMEQLRDERADPGALLAALPDPDAAVYLDSVTRNTANPTIVRTSEKINMIPSEVTVDIDGRILPGGHTLDAFVAEVRALIGDDAEIEVLLEGEPMPDPAFGPFYDLLGTLVEELDPDAVPLPMITPASTDARHFAQLGMACYGWLPMRLPPGSRYHELLHAADERIPVESVRFGAQSLHQLLRRYR</sequence>
<dbReference type="RefSeq" id="WP_378972734.1">
    <property type="nucleotide sequence ID" value="NZ_JBHTBJ010000021.1"/>
</dbReference>
<protein>
    <submittedName>
        <fullName evidence="7">M20/M25/M40 family metallo-hydrolase</fullName>
    </submittedName>
</protein>
<dbReference type="SUPFAM" id="SSF53187">
    <property type="entry name" value="Zn-dependent exopeptidases"/>
    <property type="match status" value="1"/>
</dbReference>
<name>A0ABW2HZX4_9ACTN</name>
<dbReference type="Pfam" id="PF07687">
    <property type="entry name" value="M20_dimer"/>
    <property type="match status" value="1"/>
</dbReference>
<feature type="domain" description="Peptidase M20 dimerisation" evidence="6">
    <location>
        <begin position="190"/>
        <end position="339"/>
    </location>
</feature>
<evidence type="ECO:0000313" key="8">
    <source>
        <dbReference type="Proteomes" id="UP001596548"/>
    </source>
</evidence>